<evidence type="ECO:0000256" key="4">
    <source>
        <dbReference type="ARBA" id="ARBA00022452"/>
    </source>
</evidence>
<comment type="subcellular location">
    <subcellularLocation>
        <location evidence="1">Cell outer membrane</location>
    </subcellularLocation>
</comment>
<keyword evidence="3" id="KW-0813">Transport</keyword>
<keyword evidence="4" id="KW-1134">Transmembrane beta strand</keyword>
<reference evidence="8 9" key="1">
    <citation type="submission" date="2018-12" db="EMBL/GenBank/DDBJ databases">
        <title>The Draft Genome Sequence of the Soil Bacterium Pedobacter tournemirensis R1.</title>
        <authorList>
            <person name="He J."/>
        </authorList>
    </citation>
    <scope>NUCLEOTIDE SEQUENCE [LARGE SCALE GENOMIC DNA]</scope>
    <source>
        <strain evidence="8 9">R1</strain>
    </source>
</reference>
<dbReference type="PANTHER" id="PTHR30026">
    <property type="entry name" value="OUTER MEMBRANE PROTEIN TOLC"/>
    <property type="match status" value="1"/>
</dbReference>
<dbReference type="PANTHER" id="PTHR30026:SF20">
    <property type="entry name" value="OUTER MEMBRANE PROTEIN TOLC"/>
    <property type="match status" value="1"/>
</dbReference>
<evidence type="ECO:0000256" key="1">
    <source>
        <dbReference type="ARBA" id="ARBA00004442"/>
    </source>
</evidence>
<evidence type="ECO:0000313" key="8">
    <source>
        <dbReference type="EMBL" id="RXF68198.1"/>
    </source>
</evidence>
<evidence type="ECO:0000256" key="6">
    <source>
        <dbReference type="ARBA" id="ARBA00023136"/>
    </source>
</evidence>
<evidence type="ECO:0000313" key="9">
    <source>
        <dbReference type="Proteomes" id="UP000290848"/>
    </source>
</evidence>
<proteinExistence type="inferred from homology"/>
<name>A0A4Q0M5B0_9SPHI</name>
<protein>
    <submittedName>
        <fullName evidence="8">TolC family protein</fullName>
    </submittedName>
</protein>
<comment type="similarity">
    <text evidence="2">Belongs to the outer membrane factor (OMF) (TC 1.B.17) family.</text>
</comment>
<comment type="caution">
    <text evidence="8">The sequence shown here is derived from an EMBL/GenBank/DDBJ whole genome shotgun (WGS) entry which is preliminary data.</text>
</comment>
<dbReference type="Gene3D" id="1.20.1600.10">
    <property type="entry name" value="Outer membrane efflux proteins (OEP)"/>
    <property type="match status" value="1"/>
</dbReference>
<keyword evidence="7" id="KW-0998">Cell outer membrane</keyword>
<dbReference type="GO" id="GO:0015562">
    <property type="term" value="F:efflux transmembrane transporter activity"/>
    <property type="evidence" value="ECO:0007669"/>
    <property type="project" value="InterPro"/>
</dbReference>
<dbReference type="AlphaFoldDB" id="A0A4Q0M5B0"/>
<evidence type="ECO:0000256" key="2">
    <source>
        <dbReference type="ARBA" id="ARBA00007613"/>
    </source>
</evidence>
<accession>A0A4Q0M5B0</accession>
<dbReference type="GO" id="GO:0015288">
    <property type="term" value="F:porin activity"/>
    <property type="evidence" value="ECO:0007669"/>
    <property type="project" value="TreeGrafter"/>
</dbReference>
<dbReference type="Proteomes" id="UP000290848">
    <property type="component" value="Unassembled WGS sequence"/>
</dbReference>
<keyword evidence="6" id="KW-0472">Membrane</keyword>
<dbReference type="Pfam" id="PF02321">
    <property type="entry name" value="OEP"/>
    <property type="match status" value="1"/>
</dbReference>
<evidence type="ECO:0000256" key="3">
    <source>
        <dbReference type="ARBA" id="ARBA00022448"/>
    </source>
</evidence>
<evidence type="ECO:0000256" key="5">
    <source>
        <dbReference type="ARBA" id="ARBA00022692"/>
    </source>
</evidence>
<dbReference type="GO" id="GO:0009279">
    <property type="term" value="C:cell outer membrane"/>
    <property type="evidence" value="ECO:0007669"/>
    <property type="project" value="UniProtKB-SubCell"/>
</dbReference>
<gene>
    <name evidence="8" type="ORF">EKH83_16825</name>
</gene>
<evidence type="ECO:0000256" key="7">
    <source>
        <dbReference type="ARBA" id="ARBA00023237"/>
    </source>
</evidence>
<dbReference type="SUPFAM" id="SSF56954">
    <property type="entry name" value="Outer membrane efflux proteins (OEP)"/>
    <property type="match status" value="1"/>
</dbReference>
<keyword evidence="5" id="KW-0812">Transmembrane</keyword>
<dbReference type="InterPro" id="IPR003423">
    <property type="entry name" value="OMP_efflux"/>
</dbReference>
<sequence>MKFKTAGWRCYMSIAFILCLSPSFVYSQYVFPSLDSLWAYADRRNITILSSRTEIAVNGEALKQTKARLQPTLTLNGNFTDNIKIQPTLIPANLFDKSAPEGTFIEEEFGKRYNYNTSIVAQLNLVNTQDWFAIRTAKYNKEIAGLNLSKTRKEVYEQVARTYYTYLLLKEAAKLSEDNCLAADAIFGSAEKQFAEGQISGMTLNNAAINKEKAGKALQAALQNSASALNELKMLLGFSVHDTMSLTESFNSAVPLAGQPSFGTDPEIEIARGRMLLAETSLKAAKASYAPSLSLIYQWNTQVTGNDFLDFDGSNTLPQQYYGLRLSFPILAGGTRRYQVKKSNIDLQYSRLYYEDISKRIALQDETLVREYQSAWQLYRKSADIMALYHKNDTHAALQLEEGLISLDRRMDVYAGYINNQHDYLESLSDYMIQYYRLQIRKKAL</sequence>
<dbReference type="GO" id="GO:1990281">
    <property type="term" value="C:efflux pump complex"/>
    <property type="evidence" value="ECO:0007669"/>
    <property type="project" value="TreeGrafter"/>
</dbReference>
<dbReference type="EMBL" id="RXOC01000012">
    <property type="protein sequence ID" value="RXF68198.1"/>
    <property type="molecule type" value="Genomic_DNA"/>
</dbReference>
<dbReference type="InterPro" id="IPR051906">
    <property type="entry name" value="TolC-like"/>
</dbReference>
<organism evidence="8 9">
    <name type="scientific">Arcticibacter tournemirensis</name>
    <dbReference type="NCBI Taxonomy" id="699437"/>
    <lineage>
        <taxon>Bacteria</taxon>
        <taxon>Pseudomonadati</taxon>
        <taxon>Bacteroidota</taxon>
        <taxon>Sphingobacteriia</taxon>
        <taxon>Sphingobacteriales</taxon>
        <taxon>Sphingobacteriaceae</taxon>
        <taxon>Arcticibacter</taxon>
    </lineage>
</organism>
<dbReference type="RefSeq" id="WP_128770627.1">
    <property type="nucleotide sequence ID" value="NZ_RXOC01000012.1"/>
</dbReference>